<dbReference type="GO" id="GO:0003978">
    <property type="term" value="F:UDP-glucose 4-epimerase activity"/>
    <property type="evidence" value="ECO:0007669"/>
    <property type="project" value="UniProtKB-EC"/>
</dbReference>
<dbReference type="InterPro" id="IPR001509">
    <property type="entry name" value="Epimerase_deHydtase"/>
</dbReference>
<reference evidence="13 14" key="1">
    <citation type="submission" date="2018-09" db="EMBL/GenBank/DDBJ databases">
        <title>Mesorhizobium carmichaelinearum sp. nov. isolated from Carmichaelinea spp. root nodules in New Zealand.</title>
        <authorList>
            <person name="De Meyer S.E."/>
        </authorList>
    </citation>
    <scope>NUCLEOTIDE SEQUENCE [LARGE SCALE GENOMIC DNA]</scope>
    <source>
        <strain evidence="13 14">ICMP19557</strain>
    </source>
</reference>
<evidence type="ECO:0000256" key="5">
    <source>
        <dbReference type="ARBA" id="ARBA00013189"/>
    </source>
</evidence>
<evidence type="ECO:0000313" key="14">
    <source>
        <dbReference type="Proteomes" id="UP000272706"/>
    </source>
</evidence>
<proteinExistence type="inferred from homology"/>
<dbReference type="PANTHER" id="PTHR43725:SF47">
    <property type="entry name" value="UDP-GLUCOSE 4-EPIMERASE"/>
    <property type="match status" value="1"/>
</dbReference>
<evidence type="ECO:0000256" key="4">
    <source>
        <dbReference type="ARBA" id="ARBA00007637"/>
    </source>
</evidence>
<dbReference type="Pfam" id="PF01370">
    <property type="entry name" value="Epimerase"/>
    <property type="match status" value="1"/>
</dbReference>
<keyword evidence="7" id="KW-0520">NAD</keyword>
<evidence type="ECO:0000313" key="13">
    <source>
        <dbReference type="EMBL" id="RJT28510.1"/>
    </source>
</evidence>
<evidence type="ECO:0000259" key="12">
    <source>
        <dbReference type="Pfam" id="PF01370"/>
    </source>
</evidence>
<comment type="cofactor">
    <cofactor evidence="2">
        <name>NAD(+)</name>
        <dbReference type="ChEBI" id="CHEBI:57540"/>
    </cofactor>
</comment>
<evidence type="ECO:0000256" key="9">
    <source>
        <dbReference type="ARBA" id="ARBA00023235"/>
    </source>
</evidence>
<evidence type="ECO:0000256" key="2">
    <source>
        <dbReference type="ARBA" id="ARBA00001911"/>
    </source>
</evidence>
<keyword evidence="9" id="KW-0413">Isomerase</keyword>
<name>A0A3A5K0E0_9HYPH</name>
<dbReference type="GO" id="GO:0006012">
    <property type="term" value="P:galactose metabolic process"/>
    <property type="evidence" value="ECO:0007669"/>
    <property type="project" value="UniProtKB-KW"/>
</dbReference>
<evidence type="ECO:0000256" key="6">
    <source>
        <dbReference type="ARBA" id="ARBA00018569"/>
    </source>
</evidence>
<organism evidence="13 14">
    <name type="scientific">Mesorhizobium waimense</name>
    <dbReference type="NCBI Taxonomy" id="1300307"/>
    <lineage>
        <taxon>Bacteria</taxon>
        <taxon>Pseudomonadati</taxon>
        <taxon>Pseudomonadota</taxon>
        <taxon>Alphaproteobacteria</taxon>
        <taxon>Hyphomicrobiales</taxon>
        <taxon>Phyllobacteriaceae</taxon>
        <taxon>Mesorhizobium</taxon>
    </lineage>
</organism>
<keyword evidence="8" id="KW-0119">Carbohydrate metabolism</keyword>
<dbReference type="SUPFAM" id="SSF51735">
    <property type="entry name" value="NAD(P)-binding Rossmann-fold domains"/>
    <property type="match status" value="1"/>
</dbReference>
<dbReference type="PANTHER" id="PTHR43725">
    <property type="entry name" value="UDP-GLUCOSE 4-EPIMERASE"/>
    <property type="match status" value="1"/>
</dbReference>
<keyword evidence="8" id="KW-0299">Galactose metabolism</keyword>
<comment type="caution">
    <text evidence="13">The sequence shown here is derived from an EMBL/GenBank/DDBJ whole genome shotgun (WGS) entry which is preliminary data.</text>
</comment>
<comment type="pathway">
    <text evidence="3">Carbohydrate metabolism; galactose metabolism.</text>
</comment>
<evidence type="ECO:0000256" key="11">
    <source>
        <dbReference type="ARBA" id="ARBA00033067"/>
    </source>
</evidence>
<evidence type="ECO:0000256" key="7">
    <source>
        <dbReference type="ARBA" id="ARBA00023027"/>
    </source>
</evidence>
<dbReference type="Proteomes" id="UP000272706">
    <property type="component" value="Unassembled WGS sequence"/>
</dbReference>
<comment type="similarity">
    <text evidence="4">Belongs to the NAD(P)-dependent epimerase/dehydratase family.</text>
</comment>
<evidence type="ECO:0000256" key="1">
    <source>
        <dbReference type="ARBA" id="ARBA00000083"/>
    </source>
</evidence>
<protein>
    <recommendedName>
        <fullName evidence="6">UDP-glucose 4-epimerase</fullName>
        <ecNumber evidence="5">5.1.3.2</ecNumber>
    </recommendedName>
    <alternativeName>
        <fullName evidence="11">Galactowaldenase</fullName>
    </alternativeName>
    <alternativeName>
        <fullName evidence="10">UDP-galactose 4-epimerase</fullName>
    </alternativeName>
</protein>
<dbReference type="EMBL" id="QZWZ01000051">
    <property type="protein sequence ID" value="RJT28510.1"/>
    <property type="molecule type" value="Genomic_DNA"/>
</dbReference>
<dbReference type="Gene3D" id="3.40.50.720">
    <property type="entry name" value="NAD(P)-binding Rossmann-like Domain"/>
    <property type="match status" value="1"/>
</dbReference>
<sequence>MRTLVIGGSGFVGHAVVRALVAEGHAVSVLNRRTRPLIGVEQLIADRNDAKAVTSALLDREFDCVIDTNAYTGEQARIMVTALAGRVTRAAVISSAAVYSDGAATPAREIAPAGGGSAWAEYGRGKVEVEEVYREARFPFARHFAHLTYSAPTTISIAKAGFSDASGMGARFWCPVPAAQFISFCMKTISARPSRPGCPEPRMHSGRFSLPTISPILSW</sequence>
<feature type="domain" description="NAD-dependent epimerase/dehydratase" evidence="12">
    <location>
        <begin position="4"/>
        <end position="136"/>
    </location>
</feature>
<dbReference type="OrthoDB" id="9814124at2"/>
<dbReference type="GO" id="GO:0005829">
    <property type="term" value="C:cytosol"/>
    <property type="evidence" value="ECO:0007669"/>
    <property type="project" value="TreeGrafter"/>
</dbReference>
<dbReference type="EC" id="5.1.3.2" evidence="5"/>
<accession>A0A3A5K0E0</accession>
<dbReference type="AlphaFoldDB" id="A0A3A5K0E0"/>
<evidence type="ECO:0000256" key="3">
    <source>
        <dbReference type="ARBA" id="ARBA00004947"/>
    </source>
</evidence>
<comment type="catalytic activity">
    <reaction evidence="1">
        <text>UDP-alpha-D-glucose = UDP-alpha-D-galactose</text>
        <dbReference type="Rhea" id="RHEA:22168"/>
        <dbReference type="ChEBI" id="CHEBI:58885"/>
        <dbReference type="ChEBI" id="CHEBI:66914"/>
        <dbReference type="EC" id="5.1.3.2"/>
    </reaction>
</comment>
<evidence type="ECO:0000256" key="10">
    <source>
        <dbReference type="ARBA" id="ARBA00031367"/>
    </source>
</evidence>
<gene>
    <name evidence="13" type="ORF">D3227_34190</name>
</gene>
<keyword evidence="14" id="KW-1185">Reference proteome</keyword>
<evidence type="ECO:0000256" key="8">
    <source>
        <dbReference type="ARBA" id="ARBA00023144"/>
    </source>
</evidence>
<dbReference type="InterPro" id="IPR036291">
    <property type="entry name" value="NAD(P)-bd_dom_sf"/>
</dbReference>